<reference evidence="3 4" key="1">
    <citation type="journal article" date="2016" name="Mol. Biol. Evol.">
        <title>Comparative Genomics of Early-Diverging Mushroom-Forming Fungi Provides Insights into the Origins of Lignocellulose Decay Capabilities.</title>
        <authorList>
            <person name="Nagy L.G."/>
            <person name="Riley R."/>
            <person name="Tritt A."/>
            <person name="Adam C."/>
            <person name="Daum C."/>
            <person name="Floudas D."/>
            <person name="Sun H."/>
            <person name="Yadav J.S."/>
            <person name="Pangilinan J."/>
            <person name="Larsson K.H."/>
            <person name="Matsuura K."/>
            <person name="Barry K."/>
            <person name="Labutti K."/>
            <person name="Kuo R."/>
            <person name="Ohm R.A."/>
            <person name="Bhattacharya S.S."/>
            <person name="Shirouzu T."/>
            <person name="Yoshinaga Y."/>
            <person name="Martin F.M."/>
            <person name="Grigoriev I.V."/>
            <person name="Hibbett D.S."/>
        </authorList>
    </citation>
    <scope>NUCLEOTIDE SEQUENCE [LARGE SCALE GENOMIC DNA]</scope>
    <source>
        <strain evidence="3 4">HHB12029</strain>
    </source>
</reference>
<dbReference type="STRING" id="1314781.A0A165IZU0"/>
<dbReference type="InterPro" id="IPR001736">
    <property type="entry name" value="PLipase_D/transphosphatidylase"/>
</dbReference>
<feature type="non-terminal residue" evidence="3">
    <location>
        <position position="1"/>
    </location>
</feature>
<dbReference type="EMBL" id="KV425978">
    <property type="protein sequence ID" value="KZV94113.1"/>
    <property type="molecule type" value="Genomic_DNA"/>
</dbReference>
<feature type="domain" description="PLD phosphodiesterase" evidence="2">
    <location>
        <begin position="419"/>
        <end position="446"/>
    </location>
</feature>
<dbReference type="SUPFAM" id="SSF56024">
    <property type="entry name" value="Phospholipase D/nuclease"/>
    <property type="match status" value="2"/>
</dbReference>
<keyword evidence="4" id="KW-1185">Reference proteome</keyword>
<dbReference type="GO" id="GO:0032049">
    <property type="term" value="P:cardiolipin biosynthetic process"/>
    <property type="evidence" value="ECO:0007669"/>
    <property type="project" value="UniProtKB-ARBA"/>
</dbReference>
<dbReference type="GO" id="GO:0030572">
    <property type="term" value="F:phosphatidyltransferase activity"/>
    <property type="evidence" value="ECO:0007669"/>
    <property type="project" value="UniProtKB-ARBA"/>
</dbReference>
<name>A0A165IZU0_EXIGL</name>
<sequence>ALSTVLDEPSSAVASPALMGATGVVPLTVVSVIPDIMQHYHDTIAAARSEVLLATNAWEKGKSVDLVTSGIRALEERCANEGRTVTFKLLVDAASLRNAISPRYYRTSSHWEEFGLPTEAEIPHIKLEVINYHIPPLGTFHSKFMVVDRQIALVNSNNVNIRSNVEMMCRFEGDIVNGLWDTFIISWSKPMAMLPCLHTPTTSKREFRFGAQNIVGGPTLEHGGPDAEGKSQATFAGAAKGQFDHVSEHSRTPTLQLVNERLNVFKPAEASSDLTDADVADFAPFFFHDAHTPVPMALVNRRPYPVPGHSDLATPQNAAWLAAIALAKDHVFIQSPVFSAHPAVEAVLAACRRGVHVTLYVDDGFNDFAEGVVPFQGGTNDAVRDEMYDELKKTGHEQFLEYAWYTAKDQSAPLGFDSNQRNCHVKFLAVDGQVAVMGSGNMDTQSWYHSQEVNVMVDSPSLVAEWKEIFARNQNTAKLGKTLLDGKLASGKELPKKSGHGGLKRSEGGFL</sequence>
<dbReference type="Gene3D" id="3.30.870.10">
    <property type="entry name" value="Endonuclease Chain A"/>
    <property type="match status" value="2"/>
</dbReference>
<evidence type="ECO:0000256" key="1">
    <source>
        <dbReference type="SAM" id="MobiDB-lite"/>
    </source>
</evidence>
<feature type="region of interest" description="Disordered" evidence="1">
    <location>
        <begin position="490"/>
        <end position="511"/>
    </location>
</feature>
<dbReference type="Pfam" id="PF13091">
    <property type="entry name" value="PLDc_2"/>
    <property type="match status" value="1"/>
</dbReference>
<evidence type="ECO:0000259" key="2">
    <source>
        <dbReference type="PROSITE" id="PS50035"/>
    </source>
</evidence>
<evidence type="ECO:0000313" key="4">
    <source>
        <dbReference type="Proteomes" id="UP000077266"/>
    </source>
</evidence>
<dbReference type="PROSITE" id="PS50035">
    <property type="entry name" value="PLD"/>
    <property type="match status" value="2"/>
</dbReference>
<dbReference type="Proteomes" id="UP000077266">
    <property type="component" value="Unassembled WGS sequence"/>
</dbReference>
<dbReference type="InterPro" id="IPR025202">
    <property type="entry name" value="PLD-like_dom"/>
</dbReference>
<dbReference type="PANTHER" id="PTHR21248">
    <property type="entry name" value="CARDIOLIPIN SYNTHASE"/>
    <property type="match status" value="1"/>
</dbReference>
<accession>A0A165IZU0</accession>
<dbReference type="AlphaFoldDB" id="A0A165IZU0"/>
<dbReference type="SMART" id="SM00155">
    <property type="entry name" value="PLDc"/>
    <property type="match status" value="2"/>
</dbReference>
<dbReference type="InParanoid" id="A0A165IZU0"/>
<proteinExistence type="predicted"/>
<dbReference type="PANTHER" id="PTHR21248:SF22">
    <property type="entry name" value="PHOSPHOLIPASE D"/>
    <property type="match status" value="1"/>
</dbReference>
<protein>
    <submittedName>
        <fullName evidence="3">Phospholipase D/nuclease</fullName>
    </submittedName>
</protein>
<evidence type="ECO:0000313" key="3">
    <source>
        <dbReference type="EMBL" id="KZV94113.1"/>
    </source>
</evidence>
<dbReference type="OrthoDB" id="9997422at2759"/>
<feature type="domain" description="PLD phosphodiesterase" evidence="2">
    <location>
        <begin position="136"/>
        <end position="163"/>
    </location>
</feature>
<gene>
    <name evidence="3" type="ORF">EXIGLDRAFT_612037</name>
</gene>
<organism evidence="3 4">
    <name type="scientific">Exidia glandulosa HHB12029</name>
    <dbReference type="NCBI Taxonomy" id="1314781"/>
    <lineage>
        <taxon>Eukaryota</taxon>
        <taxon>Fungi</taxon>
        <taxon>Dikarya</taxon>
        <taxon>Basidiomycota</taxon>
        <taxon>Agaricomycotina</taxon>
        <taxon>Agaricomycetes</taxon>
        <taxon>Auriculariales</taxon>
        <taxon>Exidiaceae</taxon>
        <taxon>Exidia</taxon>
    </lineage>
</organism>
<dbReference type="CDD" id="cd00138">
    <property type="entry name" value="PLDc_SF"/>
    <property type="match status" value="1"/>
</dbReference>